<evidence type="ECO:0000256" key="2">
    <source>
        <dbReference type="ARBA" id="ARBA00022485"/>
    </source>
</evidence>
<keyword evidence="5" id="KW-0227">DNA damage</keyword>
<accession>A0AAV1ZGT8</accession>
<dbReference type="Pfam" id="PF23109">
    <property type="entry name" value="ARCH_RTEL1"/>
    <property type="match status" value="1"/>
</dbReference>
<evidence type="ECO:0000256" key="5">
    <source>
        <dbReference type="ARBA" id="ARBA00022763"/>
    </source>
</evidence>
<dbReference type="PANTHER" id="PTHR11472:SF34">
    <property type="entry name" value="REGULATOR OF TELOMERE ELONGATION HELICASE 1"/>
    <property type="match status" value="1"/>
</dbReference>
<dbReference type="InterPro" id="IPR010614">
    <property type="entry name" value="RAD3-like_helicase_DEAD"/>
</dbReference>
<comment type="caution">
    <text evidence="16">The sequence shown here is derived from an EMBL/GenBank/DDBJ whole genome shotgun (WGS) entry which is preliminary data.</text>
</comment>
<dbReference type="GO" id="GO:0005524">
    <property type="term" value="F:ATP binding"/>
    <property type="evidence" value="ECO:0007669"/>
    <property type="project" value="UniProtKB-KW"/>
</dbReference>
<dbReference type="InterPro" id="IPR006555">
    <property type="entry name" value="ATP-dep_Helicase_C"/>
</dbReference>
<sequence length="688" mass="77110">MKTICCVISGVQVLFPCQPYPVQEEYMRKVIECLQKGVHGLLESPTGTGKTLSLLCSSLAWLESYKAQQQLSLIQNSRNNSSGILSDLKSALEGLVGNWDSGSNFMVPRIIYSSRTHSQLSQAIQELKRSNYRHVKSIVLGSRDQLCLHPEVSKAVNHTAKVYMCRAKVSSKTCHFYLNYEEKIASKSDYQDSSVLDIEDLITLGKKNVVCPYYAARHLKSRSDMIFTPYNYIIDPKSRRAHGIELQGNIVIFDEAHNIEGACEESMSFQLRSYDLALAITEITQTIEMIKDFDEKFSSSDSGAPDFTITDLSILKVMFCELEEVMDKEVSEISVKDGSKPGDYMIEILSKVELTAQKKDVVLDLLDKVILYHSTKSDNPWTSKGTGLQKFSDLLSVMFSRTSAETHRELDFKREFATKYKIFLQYETPLKSQSSADPWAVPAASSKRKPSWKMDCWCFSPELGMRDIVDRGVHSVILTSGTLSPLGPLINELGVSFPVTLENPHIIKDNQVFVGVVTCGPDGTPLNSSYQNRSNIKYISSLGRTICNFCRMVPDGLLVFFPSYSVMKSNVASWEESGIWQNLSGLKPLFMEPQGKDAFQESIEKYYSVIRDPNSKGATLLAVCRGKVSEGLDFADENARAVVITGLPFPPSMDPRVKMKMNYLNAIAKEKNRVCMAMTGMSYKLQEL</sequence>
<dbReference type="EMBL" id="CAXIEN010000050">
    <property type="protein sequence ID" value="CAL1270718.1"/>
    <property type="molecule type" value="Genomic_DNA"/>
</dbReference>
<evidence type="ECO:0000313" key="17">
    <source>
        <dbReference type="Proteomes" id="UP001497382"/>
    </source>
</evidence>
<evidence type="ECO:0000256" key="11">
    <source>
        <dbReference type="ARBA" id="ARBA00023125"/>
    </source>
</evidence>
<proteinExistence type="predicted"/>
<dbReference type="GO" id="GO:0006281">
    <property type="term" value="P:DNA repair"/>
    <property type="evidence" value="ECO:0007669"/>
    <property type="project" value="UniProtKB-KW"/>
</dbReference>
<dbReference type="NCBIfam" id="TIGR00604">
    <property type="entry name" value="rad3"/>
    <property type="match status" value="1"/>
</dbReference>
<keyword evidence="4" id="KW-0547">Nucleotide-binding</keyword>
<evidence type="ECO:0000259" key="15">
    <source>
        <dbReference type="PROSITE" id="PS51193"/>
    </source>
</evidence>
<keyword evidence="6" id="KW-0378">Hydrolase</keyword>
<dbReference type="GO" id="GO:0010569">
    <property type="term" value="P:regulation of double-strand break repair via homologous recombination"/>
    <property type="evidence" value="ECO:0007669"/>
    <property type="project" value="TreeGrafter"/>
</dbReference>
<dbReference type="InterPro" id="IPR013020">
    <property type="entry name" value="Rad3/Chl1-like"/>
</dbReference>
<dbReference type="SMART" id="SM00491">
    <property type="entry name" value="HELICc2"/>
    <property type="match status" value="1"/>
</dbReference>
<dbReference type="Gene3D" id="3.40.50.300">
    <property type="entry name" value="P-loop containing nucleotide triphosphate hydrolases"/>
    <property type="match status" value="2"/>
</dbReference>
<dbReference type="SUPFAM" id="SSF52540">
    <property type="entry name" value="P-loop containing nucleoside triphosphate hydrolases"/>
    <property type="match status" value="1"/>
</dbReference>
<dbReference type="GO" id="GO:0051539">
    <property type="term" value="F:4 iron, 4 sulfur cluster binding"/>
    <property type="evidence" value="ECO:0007669"/>
    <property type="project" value="UniProtKB-KW"/>
</dbReference>
<dbReference type="InterPro" id="IPR045028">
    <property type="entry name" value="DinG/Rad3-like"/>
</dbReference>
<evidence type="ECO:0000256" key="3">
    <source>
        <dbReference type="ARBA" id="ARBA00022723"/>
    </source>
</evidence>
<dbReference type="GO" id="GO:0003678">
    <property type="term" value="F:DNA helicase activity"/>
    <property type="evidence" value="ECO:0007669"/>
    <property type="project" value="InterPro"/>
</dbReference>
<comment type="subcellular location">
    <subcellularLocation>
        <location evidence="1">Nucleus</location>
    </subcellularLocation>
</comment>
<dbReference type="GO" id="GO:1904430">
    <property type="term" value="P:negative regulation of t-circle formation"/>
    <property type="evidence" value="ECO:0007669"/>
    <property type="project" value="TreeGrafter"/>
</dbReference>
<dbReference type="Pfam" id="PF13307">
    <property type="entry name" value="Helicase_C_2"/>
    <property type="match status" value="1"/>
</dbReference>
<keyword evidence="7" id="KW-0347">Helicase</keyword>
<dbReference type="PROSITE" id="PS51193">
    <property type="entry name" value="HELICASE_ATP_BIND_2"/>
    <property type="match status" value="1"/>
</dbReference>
<dbReference type="GO" id="GO:0045910">
    <property type="term" value="P:negative regulation of DNA recombination"/>
    <property type="evidence" value="ECO:0007669"/>
    <property type="project" value="TreeGrafter"/>
</dbReference>
<dbReference type="SMART" id="SM00488">
    <property type="entry name" value="DEXDc2"/>
    <property type="match status" value="1"/>
</dbReference>
<evidence type="ECO:0000256" key="12">
    <source>
        <dbReference type="ARBA" id="ARBA00023204"/>
    </source>
</evidence>
<evidence type="ECO:0000256" key="10">
    <source>
        <dbReference type="ARBA" id="ARBA00023014"/>
    </source>
</evidence>
<keyword evidence="17" id="KW-1185">Reference proteome</keyword>
<evidence type="ECO:0000256" key="8">
    <source>
        <dbReference type="ARBA" id="ARBA00022840"/>
    </source>
</evidence>
<dbReference type="InterPro" id="IPR027417">
    <property type="entry name" value="P-loop_NTPase"/>
</dbReference>
<reference evidence="16 17" key="1">
    <citation type="submission" date="2024-04" db="EMBL/GenBank/DDBJ databases">
        <authorList>
            <person name="Rising A."/>
            <person name="Reimegard J."/>
            <person name="Sonavane S."/>
            <person name="Akerstrom W."/>
            <person name="Nylinder S."/>
            <person name="Hedman E."/>
            <person name="Kallberg Y."/>
        </authorList>
    </citation>
    <scope>NUCLEOTIDE SEQUENCE [LARGE SCALE GENOMIC DNA]</scope>
</reference>
<dbReference type="InterPro" id="IPR057498">
    <property type="entry name" value="Rtel1_ARCH"/>
</dbReference>
<dbReference type="SMART" id="SM00487">
    <property type="entry name" value="DEXDc"/>
    <property type="match status" value="1"/>
</dbReference>
<dbReference type="CDD" id="cd17970">
    <property type="entry name" value="DEAHc_FancJ"/>
    <property type="match status" value="1"/>
</dbReference>
<evidence type="ECO:0000313" key="16">
    <source>
        <dbReference type="EMBL" id="CAL1270718.1"/>
    </source>
</evidence>
<dbReference type="AlphaFoldDB" id="A0AAV1ZGT8"/>
<evidence type="ECO:0000256" key="14">
    <source>
        <dbReference type="ARBA" id="ARBA00023242"/>
    </source>
</evidence>
<evidence type="ECO:0000256" key="4">
    <source>
        <dbReference type="ARBA" id="ARBA00022741"/>
    </source>
</evidence>
<dbReference type="GO" id="GO:0070182">
    <property type="term" value="F:DNA polymerase binding"/>
    <property type="evidence" value="ECO:0007669"/>
    <property type="project" value="TreeGrafter"/>
</dbReference>
<evidence type="ECO:0000256" key="6">
    <source>
        <dbReference type="ARBA" id="ARBA00022801"/>
    </source>
</evidence>
<keyword evidence="10" id="KW-0411">Iron-sulfur</keyword>
<organism evidence="16 17">
    <name type="scientific">Larinioides sclopetarius</name>
    <dbReference type="NCBI Taxonomy" id="280406"/>
    <lineage>
        <taxon>Eukaryota</taxon>
        <taxon>Metazoa</taxon>
        <taxon>Ecdysozoa</taxon>
        <taxon>Arthropoda</taxon>
        <taxon>Chelicerata</taxon>
        <taxon>Arachnida</taxon>
        <taxon>Araneae</taxon>
        <taxon>Araneomorphae</taxon>
        <taxon>Entelegynae</taxon>
        <taxon>Araneoidea</taxon>
        <taxon>Araneidae</taxon>
        <taxon>Larinioides</taxon>
    </lineage>
</organism>
<keyword evidence="12" id="KW-0234">DNA repair</keyword>
<dbReference type="GO" id="GO:0016818">
    <property type="term" value="F:hydrolase activity, acting on acid anhydrides, in phosphorus-containing anhydrides"/>
    <property type="evidence" value="ECO:0007669"/>
    <property type="project" value="InterPro"/>
</dbReference>
<keyword evidence="9" id="KW-0408">Iron</keyword>
<dbReference type="GO" id="GO:0046872">
    <property type="term" value="F:metal ion binding"/>
    <property type="evidence" value="ECO:0007669"/>
    <property type="project" value="UniProtKB-KW"/>
</dbReference>
<keyword evidence="2" id="KW-0004">4Fe-4S</keyword>
<dbReference type="InterPro" id="IPR014001">
    <property type="entry name" value="Helicase_ATP-bd"/>
</dbReference>
<dbReference type="InterPro" id="IPR014013">
    <property type="entry name" value="Helic_SF1/SF2_ATP-bd_DinG/Rad3"/>
</dbReference>
<dbReference type="Pfam" id="PF06733">
    <property type="entry name" value="DEAD_2"/>
    <property type="match status" value="1"/>
</dbReference>
<dbReference type="PANTHER" id="PTHR11472">
    <property type="entry name" value="DNA REPAIR DEAD HELICASE RAD3/XP-D SUBFAMILY MEMBER"/>
    <property type="match status" value="1"/>
</dbReference>
<dbReference type="GO" id="GO:0005634">
    <property type="term" value="C:nucleus"/>
    <property type="evidence" value="ECO:0007669"/>
    <property type="project" value="UniProtKB-SubCell"/>
</dbReference>
<keyword evidence="8" id="KW-0067">ATP-binding</keyword>
<name>A0AAV1ZGT8_9ARAC</name>
<dbReference type="Proteomes" id="UP001497382">
    <property type="component" value="Unassembled WGS sequence"/>
</dbReference>
<dbReference type="InterPro" id="IPR006554">
    <property type="entry name" value="Helicase-like_DEXD_c2"/>
</dbReference>
<evidence type="ECO:0000256" key="13">
    <source>
        <dbReference type="ARBA" id="ARBA00023235"/>
    </source>
</evidence>
<evidence type="ECO:0000256" key="7">
    <source>
        <dbReference type="ARBA" id="ARBA00022806"/>
    </source>
</evidence>
<keyword evidence="14" id="KW-0539">Nucleus</keyword>
<dbReference type="GO" id="GO:0003677">
    <property type="term" value="F:DNA binding"/>
    <property type="evidence" value="ECO:0007669"/>
    <property type="project" value="UniProtKB-KW"/>
</dbReference>
<protein>
    <recommendedName>
        <fullName evidence="15">Helicase ATP-binding domain-containing protein</fullName>
    </recommendedName>
</protein>
<keyword evidence="3" id="KW-0479">Metal-binding</keyword>
<dbReference type="GO" id="GO:0090657">
    <property type="term" value="P:telomeric loop disassembly"/>
    <property type="evidence" value="ECO:0007669"/>
    <property type="project" value="TreeGrafter"/>
</dbReference>
<gene>
    <name evidence="16" type="ORF">LARSCL_LOCUS5454</name>
</gene>
<keyword evidence="11" id="KW-0238">DNA-binding</keyword>
<keyword evidence="13" id="KW-0413">Isomerase</keyword>
<feature type="domain" description="Helicase ATP-binding" evidence="15">
    <location>
        <begin position="9"/>
        <end position="301"/>
    </location>
</feature>
<evidence type="ECO:0000256" key="1">
    <source>
        <dbReference type="ARBA" id="ARBA00004123"/>
    </source>
</evidence>
<evidence type="ECO:0000256" key="9">
    <source>
        <dbReference type="ARBA" id="ARBA00023004"/>
    </source>
</evidence>